<comment type="caution">
    <text evidence="5">The sequence shown here is derived from an EMBL/GenBank/DDBJ whole genome shotgun (WGS) entry which is preliminary data.</text>
</comment>
<dbReference type="EMBL" id="JAPNKE010000002">
    <property type="protein sequence ID" value="MCY1013835.1"/>
    <property type="molecule type" value="Genomic_DNA"/>
</dbReference>
<dbReference type="InterPro" id="IPR018060">
    <property type="entry name" value="HTH_AraC"/>
</dbReference>
<dbReference type="Pfam" id="PF12833">
    <property type="entry name" value="HTH_18"/>
    <property type="match status" value="1"/>
</dbReference>
<dbReference type="PRINTS" id="PR00032">
    <property type="entry name" value="HTHARAC"/>
</dbReference>
<organism evidence="5 6">
    <name type="scientific">Nannocystis pusilla</name>
    <dbReference type="NCBI Taxonomy" id="889268"/>
    <lineage>
        <taxon>Bacteria</taxon>
        <taxon>Pseudomonadati</taxon>
        <taxon>Myxococcota</taxon>
        <taxon>Polyangia</taxon>
        <taxon>Nannocystales</taxon>
        <taxon>Nannocystaceae</taxon>
        <taxon>Nannocystis</taxon>
    </lineage>
</organism>
<keyword evidence="3" id="KW-0804">Transcription</keyword>
<reference evidence="5" key="1">
    <citation type="submission" date="2022-11" db="EMBL/GenBank/DDBJ databases">
        <title>Minimal conservation of predation-associated metabolite biosynthetic gene clusters underscores biosynthetic potential of Myxococcota including descriptions for ten novel species: Archangium lansinium sp. nov., Myxococcus landrumus sp. nov., Nannocystis bai.</title>
        <authorList>
            <person name="Ahearne A."/>
            <person name="Stevens C."/>
            <person name="Phillips K."/>
        </authorList>
    </citation>
    <scope>NUCLEOTIDE SEQUENCE</scope>
    <source>
        <strain evidence="5">Na p29</strain>
    </source>
</reference>
<dbReference type="InterPro" id="IPR009057">
    <property type="entry name" value="Homeodomain-like_sf"/>
</dbReference>
<dbReference type="Gene3D" id="1.10.10.60">
    <property type="entry name" value="Homeodomain-like"/>
    <property type="match status" value="1"/>
</dbReference>
<evidence type="ECO:0000259" key="4">
    <source>
        <dbReference type="PROSITE" id="PS01124"/>
    </source>
</evidence>
<keyword evidence="2" id="KW-0238">DNA-binding</keyword>
<dbReference type="AlphaFoldDB" id="A0A9X3F218"/>
<evidence type="ECO:0000256" key="3">
    <source>
        <dbReference type="ARBA" id="ARBA00023163"/>
    </source>
</evidence>
<proteinExistence type="predicted"/>
<feature type="domain" description="HTH araC/xylS-type" evidence="4">
    <location>
        <begin position="1"/>
        <end position="74"/>
    </location>
</feature>
<dbReference type="SMART" id="SM00342">
    <property type="entry name" value="HTH_ARAC"/>
    <property type="match status" value="1"/>
</dbReference>
<dbReference type="PANTHER" id="PTHR47894:SF1">
    <property type="entry name" value="HTH-TYPE TRANSCRIPTIONAL REGULATOR VQSM"/>
    <property type="match status" value="1"/>
</dbReference>
<dbReference type="Proteomes" id="UP001150924">
    <property type="component" value="Unassembled WGS sequence"/>
</dbReference>
<dbReference type="InterPro" id="IPR020449">
    <property type="entry name" value="Tscrpt_reg_AraC-type_HTH"/>
</dbReference>
<sequence>MGTSERTMQRRLRQAGTSFRDVVDDVRREAALAQLGRRDATVTDIAFMLGFSDLSAFSRAFRRWTGASPSEYRR</sequence>
<dbReference type="GO" id="GO:0000976">
    <property type="term" value="F:transcription cis-regulatory region binding"/>
    <property type="evidence" value="ECO:0007669"/>
    <property type="project" value="TreeGrafter"/>
</dbReference>
<protein>
    <submittedName>
        <fullName evidence="5">Helix-turn-helix transcriptional regulator</fullName>
    </submittedName>
</protein>
<name>A0A9X3F218_9BACT</name>
<dbReference type="SUPFAM" id="SSF46689">
    <property type="entry name" value="Homeodomain-like"/>
    <property type="match status" value="1"/>
</dbReference>
<accession>A0A9X3F218</accession>
<evidence type="ECO:0000313" key="5">
    <source>
        <dbReference type="EMBL" id="MCY1013835.1"/>
    </source>
</evidence>
<dbReference type="GO" id="GO:0003700">
    <property type="term" value="F:DNA-binding transcription factor activity"/>
    <property type="evidence" value="ECO:0007669"/>
    <property type="project" value="InterPro"/>
</dbReference>
<keyword evidence="6" id="KW-1185">Reference proteome</keyword>
<gene>
    <name evidence="5" type="ORF">OV079_51590</name>
</gene>
<evidence type="ECO:0000256" key="1">
    <source>
        <dbReference type="ARBA" id="ARBA00023015"/>
    </source>
</evidence>
<evidence type="ECO:0000256" key="2">
    <source>
        <dbReference type="ARBA" id="ARBA00023125"/>
    </source>
</evidence>
<keyword evidence="1" id="KW-0805">Transcription regulation</keyword>
<dbReference type="GO" id="GO:0005829">
    <property type="term" value="C:cytosol"/>
    <property type="evidence" value="ECO:0007669"/>
    <property type="project" value="TreeGrafter"/>
</dbReference>
<dbReference type="PANTHER" id="PTHR47894">
    <property type="entry name" value="HTH-TYPE TRANSCRIPTIONAL REGULATOR GADX"/>
    <property type="match status" value="1"/>
</dbReference>
<dbReference type="PROSITE" id="PS01124">
    <property type="entry name" value="HTH_ARAC_FAMILY_2"/>
    <property type="match status" value="1"/>
</dbReference>
<evidence type="ECO:0000313" key="6">
    <source>
        <dbReference type="Proteomes" id="UP001150924"/>
    </source>
</evidence>